<dbReference type="PANTHER" id="PTHR24114">
    <property type="entry name" value="LEUCINE RICH REPEAT FAMILY PROTEIN"/>
    <property type="match status" value="1"/>
</dbReference>
<evidence type="ECO:0000313" key="2">
    <source>
        <dbReference type="EMBL" id="CAB9528171.1"/>
    </source>
</evidence>
<feature type="region of interest" description="Disordered" evidence="1">
    <location>
        <begin position="1"/>
        <end position="30"/>
    </location>
</feature>
<dbReference type="AlphaFoldDB" id="A0A9N8EVT4"/>
<evidence type="ECO:0000313" key="3">
    <source>
        <dbReference type="Proteomes" id="UP001153069"/>
    </source>
</evidence>
<keyword evidence="3" id="KW-1185">Reference proteome</keyword>
<dbReference type="InterPro" id="IPR001611">
    <property type="entry name" value="Leu-rich_rpt"/>
</dbReference>
<sequence>MSASNANTNRGGNIVTSRSTRAMRRSNNRNSYNIRRELSSTLSGRLERRHFRDEWIDSQHDLNVVVALVTKKDPSLKHIKIIQTFHGTLDISRFLDVLSESSQVETVAFVGVNMDDEYSIKLATAISSSKSSLSCLQLCRIIPSGLAKLCPALSTSHSLKELRLTFNHDLSKSNTALLMSNLGGSQVLEILKLYCIDLDNNETTSMVANAVKSAKSLTDLRITSCNLSDITCLVDAIQGVNRLERVDLSMNRISDFAPIAKLWECKTITFLSLSQNELGAQELGSSRENTLWKERQRHFDCLANNCTLKKMYLDMNPLNQDHVELLTNALQQNTTLMRLGLLTLTISHDALRRIRYLISLNSAGRGRIQHGFPDQRLMPHLLARFSKEPHLIYGLLTQTPHAWM</sequence>
<name>A0A9N8EVT4_9STRA</name>
<feature type="compositionally biased region" description="Polar residues" evidence="1">
    <location>
        <begin position="1"/>
        <end position="16"/>
    </location>
</feature>
<dbReference type="PROSITE" id="PS51450">
    <property type="entry name" value="LRR"/>
    <property type="match status" value="1"/>
</dbReference>
<evidence type="ECO:0000256" key="1">
    <source>
        <dbReference type="SAM" id="MobiDB-lite"/>
    </source>
</evidence>
<reference evidence="2" key="1">
    <citation type="submission" date="2020-06" db="EMBL/GenBank/DDBJ databases">
        <authorList>
            <consortium name="Plant Systems Biology data submission"/>
        </authorList>
    </citation>
    <scope>NUCLEOTIDE SEQUENCE</scope>
    <source>
        <strain evidence="2">D6</strain>
    </source>
</reference>
<comment type="caution">
    <text evidence="2">The sequence shown here is derived from an EMBL/GenBank/DDBJ whole genome shotgun (WGS) entry which is preliminary data.</text>
</comment>
<dbReference type="PANTHER" id="PTHR24114:SF2">
    <property type="entry name" value="F-BOX DOMAIN-CONTAINING PROTEIN-RELATED"/>
    <property type="match status" value="1"/>
</dbReference>
<dbReference type="InterPro" id="IPR052394">
    <property type="entry name" value="LRR-containing"/>
</dbReference>
<dbReference type="Gene3D" id="3.80.10.10">
    <property type="entry name" value="Ribonuclease Inhibitor"/>
    <property type="match status" value="1"/>
</dbReference>
<organism evidence="2 3">
    <name type="scientific">Seminavis robusta</name>
    <dbReference type="NCBI Taxonomy" id="568900"/>
    <lineage>
        <taxon>Eukaryota</taxon>
        <taxon>Sar</taxon>
        <taxon>Stramenopiles</taxon>
        <taxon>Ochrophyta</taxon>
        <taxon>Bacillariophyta</taxon>
        <taxon>Bacillariophyceae</taxon>
        <taxon>Bacillariophycidae</taxon>
        <taxon>Naviculales</taxon>
        <taxon>Naviculaceae</taxon>
        <taxon>Seminavis</taxon>
    </lineage>
</organism>
<dbReference type="OrthoDB" id="1939344at2759"/>
<dbReference type="Proteomes" id="UP001153069">
    <property type="component" value="Unassembled WGS sequence"/>
</dbReference>
<proteinExistence type="predicted"/>
<dbReference type="EMBL" id="CAICTM010002160">
    <property type="protein sequence ID" value="CAB9528171.1"/>
    <property type="molecule type" value="Genomic_DNA"/>
</dbReference>
<accession>A0A9N8EVT4</accession>
<dbReference type="SUPFAM" id="SSF52047">
    <property type="entry name" value="RNI-like"/>
    <property type="match status" value="1"/>
</dbReference>
<protein>
    <submittedName>
        <fullName evidence="2">Uncharacterized protein</fullName>
    </submittedName>
</protein>
<gene>
    <name evidence="2" type="ORF">SEMRO_2162_G317190.1</name>
</gene>
<dbReference type="InterPro" id="IPR032675">
    <property type="entry name" value="LRR_dom_sf"/>
</dbReference>